<comment type="caution">
    <text evidence="1">The sequence shown here is derived from an EMBL/GenBank/DDBJ whole genome shotgun (WGS) entry which is preliminary data.</text>
</comment>
<dbReference type="Proteomes" id="UP000664032">
    <property type="component" value="Unassembled WGS sequence"/>
</dbReference>
<dbReference type="EMBL" id="JAFIQS020000009">
    <property type="protein sequence ID" value="KAH9477935.1"/>
    <property type="molecule type" value="Genomic_DNA"/>
</dbReference>
<sequence>MTGSDFERLPGHIQRAIDNAFNKAINPNNSSKFLPISNTASSNPVSTSLGNDDGGGGGFLVDDNEDVPEDIDVEPSTSNSSDDLIPLDLIPTALQFLDLPPDDEEILGVLRNAASGWSSSSSLQTPKPLDPQTRFVSREDWRSVCAVLLENRESDDDDDLSENAQQRDEDEDGDTFMDDDFENSVSSGGGGDSDEEYQGERRRSTRTRRSKTSQQRTDGLSPEHSEAPKKLTKRQYQTCLATYALFFPDIPNEELLKKRILVSDLQRVSNLLGEKTKAEEIIMRQMVEMLEMFSTSKDKAMSFDDFTRMMITAKLA</sequence>
<name>A0ACB8GSH1_PSICU</name>
<reference evidence="1" key="1">
    <citation type="submission" date="2021-10" db="EMBL/GenBank/DDBJ databases">
        <title>Psilocybe cubensis genome.</title>
        <authorList>
            <person name="Mckernan K.J."/>
            <person name="Crawford S."/>
            <person name="Trippe A."/>
            <person name="Kane L.T."/>
            <person name="Mclaughlin S."/>
        </authorList>
    </citation>
    <scope>NUCLEOTIDE SEQUENCE</scope>
    <source>
        <strain evidence="1">MGC-MH-2018</strain>
    </source>
</reference>
<evidence type="ECO:0000313" key="2">
    <source>
        <dbReference type="Proteomes" id="UP000664032"/>
    </source>
</evidence>
<protein>
    <submittedName>
        <fullName evidence="1">Uncharacterized protein</fullName>
    </submittedName>
</protein>
<accession>A0ACB8GSH1</accession>
<proteinExistence type="predicted"/>
<keyword evidence="2" id="KW-1185">Reference proteome</keyword>
<evidence type="ECO:0000313" key="1">
    <source>
        <dbReference type="EMBL" id="KAH9477935.1"/>
    </source>
</evidence>
<organism evidence="1 2">
    <name type="scientific">Psilocybe cubensis</name>
    <name type="common">Psychedelic mushroom</name>
    <name type="synonym">Stropharia cubensis</name>
    <dbReference type="NCBI Taxonomy" id="181762"/>
    <lineage>
        <taxon>Eukaryota</taxon>
        <taxon>Fungi</taxon>
        <taxon>Dikarya</taxon>
        <taxon>Basidiomycota</taxon>
        <taxon>Agaricomycotina</taxon>
        <taxon>Agaricomycetes</taxon>
        <taxon>Agaricomycetidae</taxon>
        <taxon>Agaricales</taxon>
        <taxon>Agaricineae</taxon>
        <taxon>Strophariaceae</taxon>
        <taxon>Psilocybe</taxon>
    </lineage>
</organism>
<gene>
    <name evidence="1" type="ORF">JR316_0010167</name>
</gene>